<name>A0A1I0YNX5_9PSEU</name>
<reference evidence="3" key="1">
    <citation type="submission" date="2016-10" db="EMBL/GenBank/DDBJ databases">
        <authorList>
            <person name="Varghese N."/>
            <person name="Submissions S."/>
        </authorList>
    </citation>
    <scope>NUCLEOTIDE SEQUENCE [LARGE SCALE GENOMIC DNA]</scope>
    <source>
        <strain evidence="3">CGMCC 4.3568</strain>
    </source>
</reference>
<dbReference type="AlphaFoldDB" id="A0A1I0YNX5"/>
<dbReference type="STRING" id="490629.SAMN05216266_105183"/>
<feature type="transmembrane region" description="Helical" evidence="1">
    <location>
        <begin position="38"/>
        <end position="59"/>
    </location>
</feature>
<dbReference type="EMBL" id="FOKG01000005">
    <property type="protein sequence ID" value="SFB14160.1"/>
    <property type="molecule type" value="Genomic_DNA"/>
</dbReference>
<evidence type="ECO:0000313" key="3">
    <source>
        <dbReference type="Proteomes" id="UP000243799"/>
    </source>
</evidence>
<evidence type="ECO:0000256" key="1">
    <source>
        <dbReference type="SAM" id="Phobius"/>
    </source>
</evidence>
<dbReference type="OrthoDB" id="3633953at2"/>
<proteinExistence type="predicted"/>
<gene>
    <name evidence="2" type="ORF">SAMN05216266_105183</name>
</gene>
<keyword evidence="3" id="KW-1185">Reference proteome</keyword>
<sequence length="60" mass="7097">MPNRNPLRWLVQWADWFEMRGVYVPGEDNRGVDPWRDFGWLIVAWVVALGTFILFFALAT</sequence>
<keyword evidence="1" id="KW-1133">Transmembrane helix</keyword>
<keyword evidence="1" id="KW-0472">Membrane</keyword>
<organism evidence="2 3">
    <name type="scientific">Amycolatopsis marina</name>
    <dbReference type="NCBI Taxonomy" id="490629"/>
    <lineage>
        <taxon>Bacteria</taxon>
        <taxon>Bacillati</taxon>
        <taxon>Actinomycetota</taxon>
        <taxon>Actinomycetes</taxon>
        <taxon>Pseudonocardiales</taxon>
        <taxon>Pseudonocardiaceae</taxon>
        <taxon>Amycolatopsis</taxon>
    </lineage>
</organism>
<dbReference type="Proteomes" id="UP000243799">
    <property type="component" value="Unassembled WGS sequence"/>
</dbReference>
<accession>A0A1I0YNX5</accession>
<keyword evidence="1" id="KW-0812">Transmembrane</keyword>
<protein>
    <submittedName>
        <fullName evidence="2">Uncharacterized protein</fullName>
    </submittedName>
</protein>
<evidence type="ECO:0000313" key="2">
    <source>
        <dbReference type="EMBL" id="SFB14160.1"/>
    </source>
</evidence>
<dbReference type="RefSeq" id="WP_091672433.1">
    <property type="nucleotide sequence ID" value="NZ_FOKG01000005.1"/>
</dbReference>